<proteinExistence type="predicted"/>
<feature type="domain" description="Mos1 transposase HTH" evidence="1">
    <location>
        <begin position="11"/>
        <end position="48"/>
    </location>
</feature>
<comment type="caution">
    <text evidence="2">The sequence shown here is derived from an EMBL/GenBank/DDBJ whole genome shotgun (WGS) entry which is preliminary data.</text>
</comment>
<dbReference type="Pfam" id="PF17906">
    <property type="entry name" value="HTH_48"/>
    <property type="match status" value="1"/>
</dbReference>
<dbReference type="EMBL" id="JBICCN010000434">
    <property type="protein sequence ID" value="KAL3068984.1"/>
    <property type="molecule type" value="Genomic_DNA"/>
</dbReference>
<accession>A0ABD2HNU2</accession>
<dbReference type="InterPro" id="IPR041426">
    <property type="entry name" value="Mos1_HTH"/>
</dbReference>
<dbReference type="Proteomes" id="UP001620645">
    <property type="component" value="Unassembled WGS sequence"/>
</dbReference>
<dbReference type="Gene3D" id="1.10.10.1450">
    <property type="match status" value="1"/>
</dbReference>
<keyword evidence="3" id="KW-1185">Reference proteome</keyword>
<evidence type="ECO:0000313" key="3">
    <source>
        <dbReference type="Proteomes" id="UP001620645"/>
    </source>
</evidence>
<dbReference type="AlphaFoldDB" id="A0ABD2HNU2"/>
<protein>
    <recommendedName>
        <fullName evidence="1">Mos1 transposase HTH domain-containing protein</fullName>
    </recommendedName>
</protein>
<sequence>MNSQIGISKFHFRHILLFEFNKGSTAAEAVQTNFQVYGEGTVNERMARRMTCCLDCFRMLAVAKVGLALALVSDRLDVLVDTHLRSRKWALGNLQISRAENGNGTAEIVKWINGTKKWMPIPREPMPNGVIAFKESSIYHINWDVCAFDVFSIRLISLLAFPRVWLIHKIGTFFPLFPQLSLTYFPTFLRDCQNLCSIVGSGVYPQFPPDQSDAASDGQALCHWLHTPRGDGRPKVFLNYIDGQMHPLAEPLKQAFLSAVSSVSFFIVLSLRAEVIVTPFELENWRTRERLKLWKGRHRHYYNEWLFERSPMERNSAQWAEWVREAMYGREHLLEKARLSC</sequence>
<gene>
    <name evidence="2" type="ORF">niasHS_015699</name>
</gene>
<evidence type="ECO:0000313" key="2">
    <source>
        <dbReference type="EMBL" id="KAL3068984.1"/>
    </source>
</evidence>
<reference evidence="2 3" key="1">
    <citation type="submission" date="2024-10" db="EMBL/GenBank/DDBJ databases">
        <authorList>
            <person name="Kim D."/>
        </authorList>
    </citation>
    <scope>NUCLEOTIDE SEQUENCE [LARGE SCALE GENOMIC DNA]</scope>
    <source>
        <strain evidence="2">Taebaek</strain>
    </source>
</reference>
<evidence type="ECO:0000259" key="1">
    <source>
        <dbReference type="Pfam" id="PF17906"/>
    </source>
</evidence>
<name>A0ABD2HNU2_HETSC</name>
<organism evidence="2 3">
    <name type="scientific">Heterodera schachtii</name>
    <name type="common">Sugarbeet cyst nematode worm</name>
    <name type="synonym">Tylenchus schachtii</name>
    <dbReference type="NCBI Taxonomy" id="97005"/>
    <lineage>
        <taxon>Eukaryota</taxon>
        <taxon>Metazoa</taxon>
        <taxon>Ecdysozoa</taxon>
        <taxon>Nematoda</taxon>
        <taxon>Chromadorea</taxon>
        <taxon>Rhabditida</taxon>
        <taxon>Tylenchina</taxon>
        <taxon>Tylenchomorpha</taxon>
        <taxon>Tylenchoidea</taxon>
        <taxon>Heteroderidae</taxon>
        <taxon>Heteroderinae</taxon>
        <taxon>Heterodera</taxon>
    </lineage>
</organism>